<accession>A0A426Z8P9</accession>
<reference evidence="1 2" key="1">
    <citation type="journal article" date="2014" name="Agronomy (Basel)">
        <title>A Draft Genome Sequence for Ensete ventricosum, the Drought-Tolerant Tree Against Hunger.</title>
        <authorList>
            <person name="Harrison J."/>
            <person name="Moore K.A."/>
            <person name="Paszkiewicz K."/>
            <person name="Jones T."/>
            <person name="Grant M."/>
            <person name="Ambacheew D."/>
            <person name="Muzemil S."/>
            <person name="Studholme D.J."/>
        </authorList>
    </citation>
    <scope>NUCLEOTIDE SEQUENCE [LARGE SCALE GENOMIC DNA]</scope>
</reference>
<evidence type="ECO:0000313" key="1">
    <source>
        <dbReference type="EMBL" id="RRT60335.1"/>
    </source>
</evidence>
<dbReference type="EMBL" id="AMZH03007838">
    <property type="protein sequence ID" value="RRT60335.1"/>
    <property type="molecule type" value="Genomic_DNA"/>
</dbReference>
<dbReference type="AlphaFoldDB" id="A0A426Z8P9"/>
<dbReference type="Proteomes" id="UP000287651">
    <property type="component" value="Unassembled WGS sequence"/>
</dbReference>
<name>A0A426Z8P9_ENSVE</name>
<sequence>MAVKEQQDTNNATLIPCVRTLADSKLGVTSIGDQPHWNSLGVPPSMVFCT</sequence>
<organism evidence="1 2">
    <name type="scientific">Ensete ventricosum</name>
    <name type="common">Abyssinian banana</name>
    <name type="synonym">Musa ensete</name>
    <dbReference type="NCBI Taxonomy" id="4639"/>
    <lineage>
        <taxon>Eukaryota</taxon>
        <taxon>Viridiplantae</taxon>
        <taxon>Streptophyta</taxon>
        <taxon>Embryophyta</taxon>
        <taxon>Tracheophyta</taxon>
        <taxon>Spermatophyta</taxon>
        <taxon>Magnoliopsida</taxon>
        <taxon>Liliopsida</taxon>
        <taxon>Zingiberales</taxon>
        <taxon>Musaceae</taxon>
        <taxon>Ensete</taxon>
    </lineage>
</organism>
<evidence type="ECO:0000313" key="2">
    <source>
        <dbReference type="Proteomes" id="UP000287651"/>
    </source>
</evidence>
<proteinExistence type="predicted"/>
<gene>
    <name evidence="1" type="ORF">B296_00012497</name>
</gene>
<comment type="caution">
    <text evidence="1">The sequence shown here is derived from an EMBL/GenBank/DDBJ whole genome shotgun (WGS) entry which is preliminary data.</text>
</comment>
<protein>
    <submittedName>
        <fullName evidence="1">Uncharacterized protein</fullName>
    </submittedName>
</protein>